<dbReference type="InterPro" id="IPR001911">
    <property type="entry name" value="Ribosomal_bS21"/>
</dbReference>
<evidence type="ECO:0008006" key="7">
    <source>
        <dbReference type="Google" id="ProtNLM"/>
    </source>
</evidence>
<feature type="compositionally biased region" description="Low complexity" evidence="4">
    <location>
        <begin position="44"/>
        <end position="53"/>
    </location>
</feature>
<comment type="similarity">
    <text evidence="1">Belongs to the bacterial ribosomal protein bS21 family.</text>
</comment>
<dbReference type="EMBL" id="ML742130">
    <property type="protein sequence ID" value="KAE8149236.1"/>
    <property type="molecule type" value="Genomic_DNA"/>
</dbReference>
<dbReference type="GO" id="GO:0070124">
    <property type="term" value="P:mitochondrial translational initiation"/>
    <property type="evidence" value="ECO:0007669"/>
    <property type="project" value="TreeGrafter"/>
</dbReference>
<keyword evidence="3" id="KW-0687">Ribonucleoprotein</keyword>
<dbReference type="PANTHER" id="PTHR41237">
    <property type="entry name" value="37S RIBOSOMAL PROTEIN MRP21, MITOCHONDRIAL"/>
    <property type="match status" value="1"/>
</dbReference>
<organism evidence="5 6">
    <name type="scientific">Aspergillus avenaceus</name>
    <dbReference type="NCBI Taxonomy" id="36643"/>
    <lineage>
        <taxon>Eukaryota</taxon>
        <taxon>Fungi</taxon>
        <taxon>Dikarya</taxon>
        <taxon>Ascomycota</taxon>
        <taxon>Pezizomycotina</taxon>
        <taxon>Eurotiomycetes</taxon>
        <taxon>Eurotiomycetidae</taxon>
        <taxon>Eurotiales</taxon>
        <taxon>Aspergillaceae</taxon>
        <taxon>Aspergillus</taxon>
        <taxon>Aspergillus subgen. Circumdati</taxon>
    </lineage>
</organism>
<protein>
    <recommendedName>
        <fullName evidence="7">Ribosomal protein S21</fullName>
    </recommendedName>
</protein>
<dbReference type="GO" id="GO:0003735">
    <property type="term" value="F:structural constituent of ribosome"/>
    <property type="evidence" value="ECO:0007669"/>
    <property type="project" value="InterPro"/>
</dbReference>
<gene>
    <name evidence="5" type="ORF">BDV25DRAFT_4827</name>
</gene>
<evidence type="ECO:0000313" key="6">
    <source>
        <dbReference type="Proteomes" id="UP000325780"/>
    </source>
</evidence>
<accession>A0A5N6TS98</accession>
<evidence type="ECO:0000256" key="3">
    <source>
        <dbReference type="ARBA" id="ARBA00023274"/>
    </source>
</evidence>
<dbReference type="InterPro" id="IPR052837">
    <property type="entry name" value="Mitoribosomal_bS21"/>
</dbReference>
<dbReference type="PANTHER" id="PTHR41237:SF1">
    <property type="entry name" value="SMALL RIBOSOMAL SUBUNIT PROTEIN BS21M"/>
    <property type="match status" value="1"/>
</dbReference>
<evidence type="ECO:0000256" key="4">
    <source>
        <dbReference type="SAM" id="MobiDB-lite"/>
    </source>
</evidence>
<reference evidence="5 6" key="1">
    <citation type="submission" date="2019-04" db="EMBL/GenBank/DDBJ databases">
        <title>Friends and foes A comparative genomics study of 23 Aspergillus species from section Flavi.</title>
        <authorList>
            <consortium name="DOE Joint Genome Institute"/>
            <person name="Kjaerbolling I."/>
            <person name="Vesth T."/>
            <person name="Frisvad J.C."/>
            <person name="Nybo J.L."/>
            <person name="Theobald S."/>
            <person name="Kildgaard S."/>
            <person name="Isbrandt T."/>
            <person name="Kuo A."/>
            <person name="Sato A."/>
            <person name="Lyhne E.K."/>
            <person name="Kogle M.E."/>
            <person name="Wiebenga A."/>
            <person name="Kun R.S."/>
            <person name="Lubbers R.J."/>
            <person name="Makela M.R."/>
            <person name="Barry K."/>
            <person name="Chovatia M."/>
            <person name="Clum A."/>
            <person name="Daum C."/>
            <person name="Haridas S."/>
            <person name="He G."/>
            <person name="LaButti K."/>
            <person name="Lipzen A."/>
            <person name="Mondo S."/>
            <person name="Riley R."/>
            <person name="Salamov A."/>
            <person name="Simmons B.A."/>
            <person name="Magnuson J.K."/>
            <person name="Henrissat B."/>
            <person name="Mortensen U.H."/>
            <person name="Larsen T.O."/>
            <person name="Devries R.P."/>
            <person name="Grigoriev I.V."/>
            <person name="Machida M."/>
            <person name="Baker S.E."/>
            <person name="Andersen M.R."/>
        </authorList>
    </citation>
    <scope>NUCLEOTIDE SEQUENCE [LARGE SCALE GENOMIC DNA]</scope>
    <source>
        <strain evidence="5 6">IBT 18842</strain>
    </source>
</reference>
<dbReference type="OrthoDB" id="2501249at2759"/>
<keyword evidence="6" id="KW-1185">Reference proteome</keyword>
<sequence length="196" mass="22314">MEMRTLTHALRSRPTSILSKQSLTTQIIRPSIRQYASKSPETPAPAQTQTPAQGSKQAPSDFDEIFSKLNLNTAESSSRNRDAKDDPLALSRAVKMSAETDNYRNQSRRVNLKLGPSLGRQVHVEPEKGTDVSSALRQLHSACMQNRVKTQSLNQKFHVRRGQVKKNLRIARWRKLFKFSFQKTVGRIQKMRAQGW</sequence>
<dbReference type="Proteomes" id="UP000325780">
    <property type="component" value="Unassembled WGS sequence"/>
</dbReference>
<keyword evidence="2" id="KW-0689">Ribosomal protein</keyword>
<dbReference type="Pfam" id="PF01165">
    <property type="entry name" value="Ribosomal_S21"/>
    <property type="match status" value="1"/>
</dbReference>
<name>A0A5N6TS98_ASPAV</name>
<dbReference type="AlphaFoldDB" id="A0A5N6TS98"/>
<evidence type="ECO:0000313" key="5">
    <source>
        <dbReference type="EMBL" id="KAE8149236.1"/>
    </source>
</evidence>
<feature type="region of interest" description="Disordered" evidence="4">
    <location>
        <begin position="34"/>
        <end position="59"/>
    </location>
</feature>
<proteinExistence type="inferred from homology"/>
<evidence type="ECO:0000256" key="2">
    <source>
        <dbReference type="ARBA" id="ARBA00022980"/>
    </source>
</evidence>
<evidence type="ECO:0000256" key="1">
    <source>
        <dbReference type="ARBA" id="ARBA00006640"/>
    </source>
</evidence>
<dbReference type="GO" id="GO:0005763">
    <property type="term" value="C:mitochondrial small ribosomal subunit"/>
    <property type="evidence" value="ECO:0007669"/>
    <property type="project" value="TreeGrafter"/>
</dbReference>